<organism evidence="6 7">
    <name type="scientific">Anabarilius grahami</name>
    <name type="common">Kanglang fish</name>
    <name type="synonym">Barilius grahami</name>
    <dbReference type="NCBI Taxonomy" id="495550"/>
    <lineage>
        <taxon>Eukaryota</taxon>
        <taxon>Metazoa</taxon>
        <taxon>Chordata</taxon>
        <taxon>Craniata</taxon>
        <taxon>Vertebrata</taxon>
        <taxon>Euteleostomi</taxon>
        <taxon>Actinopterygii</taxon>
        <taxon>Neopterygii</taxon>
        <taxon>Teleostei</taxon>
        <taxon>Ostariophysi</taxon>
        <taxon>Cypriniformes</taxon>
        <taxon>Xenocyprididae</taxon>
        <taxon>Xenocypridinae</taxon>
        <taxon>Xenocypridinae incertae sedis</taxon>
        <taxon>Anabarilius</taxon>
    </lineage>
</organism>
<dbReference type="InterPro" id="IPR027267">
    <property type="entry name" value="AH/BAR_dom_sf"/>
</dbReference>
<reference evidence="6 7" key="1">
    <citation type="submission" date="2018-10" db="EMBL/GenBank/DDBJ databases">
        <title>Genome assembly for a Yunnan-Guizhou Plateau 3E fish, Anabarilius grahami (Regan), and its evolutionary and genetic applications.</title>
        <authorList>
            <person name="Jiang W."/>
        </authorList>
    </citation>
    <scope>NUCLEOTIDE SEQUENCE [LARGE SCALE GENOMIC DNA]</scope>
    <source>
        <strain evidence="6">AG-KIZ</strain>
        <tissue evidence="6">Muscle</tissue>
    </source>
</reference>
<feature type="domain" description="Rho-GAP" evidence="4">
    <location>
        <begin position="322"/>
        <end position="513"/>
    </location>
</feature>
<dbReference type="SUPFAM" id="SSF48350">
    <property type="entry name" value="GTPase activation domain, GAP"/>
    <property type="match status" value="1"/>
</dbReference>
<dbReference type="GO" id="GO:0014069">
    <property type="term" value="C:postsynaptic density"/>
    <property type="evidence" value="ECO:0007669"/>
    <property type="project" value="TreeGrafter"/>
</dbReference>
<dbReference type="EMBL" id="RJVU01014084">
    <property type="protein sequence ID" value="ROL53098.1"/>
    <property type="molecule type" value="Genomic_DNA"/>
</dbReference>
<feature type="region of interest" description="Disordered" evidence="3">
    <location>
        <begin position="46"/>
        <end position="70"/>
    </location>
</feature>
<dbReference type="Pfam" id="PF00620">
    <property type="entry name" value="RhoGAP"/>
    <property type="match status" value="1"/>
</dbReference>
<feature type="region of interest" description="Disordered" evidence="3">
    <location>
        <begin position="676"/>
        <end position="718"/>
    </location>
</feature>
<feature type="compositionally biased region" description="Acidic residues" evidence="3">
    <location>
        <begin position="979"/>
        <end position="990"/>
    </location>
</feature>
<dbReference type="GO" id="GO:0098887">
    <property type="term" value="P:neurotransmitter receptor transport, endosome to postsynaptic membrane"/>
    <property type="evidence" value="ECO:0007669"/>
    <property type="project" value="TreeGrafter"/>
</dbReference>
<sequence>MRIGPLAAWLRSSHNSRKRFCRRDRKWEGESLSLCGCCLDCSEEVRPTSPARGPGGVSHDTIRSISRNKEKREEVNSDLLREKTEVLSEDLLQVEKRLDLVKQVSHSTHKKLTACLQGQQGADLDKRSVKSPAKKLPLTTLAQCMVEGAAVLGDDSLLGKMLKLCGDTEEKLAQELLVFELQIERDVVEPLYVLAEVEIPNIQKQRKHLAKLVLDMDSARTRWQQSSKSSSHPSNVQQGGAKSESLREEMEETANRMEICRDQLSADMYNFVAKEIDYANYFQTLIEVQAEYHKKSLEILQSVLPQIKAHQEAWIEKPSYGKALEEHLAISGREIAFPIEACVTMLLECGMEEEGLFRVAPSASKLKKLKASLDCGVLDVQEYSADPHAIAGALKSYLRELPEPLMSFELYDEWIQASKYLIKFLAKLTEHQDANKMTPGNIAIVLGPNLLWTHSEGNMTEMMTTVSLQIVGIIEPIIQHADWFFPGDIEFNLTGSYGSPVHTNHNSNYSSMPSPDMDQSDRKQQHDQGRRPLSVATDNMMLEFYKKDGGWVEGLWVSDFLKCGLYVGSVGVRVMDTSWVKGKSSCTLARKSSSTPPSAQPPGSPADTLITEQPGELATSPIPTPPPGDRGSSDDVSPNRPDSSHVYASHVEERPPPPYPSSSSYHFYPKPPPCARPVAPGPDSSLDINSNPKPSCLHFPKHGPVCDAPHAAPPDANASPLYIKTSLVLTRHDMSLGNPPSLPSSAPPPWAACPCARDRGPPRLTSTLKSKELSPVIGHKAVQASGATVPPVSGQQSNSQSPHSAEHSPHTLRKASKKLAPVPPKVPYGQSGGISDQSTGQPSPVSLSPTPPSTPSPYGLGCPPGHAPTSSPGQTPLGGPHTLSSPPSLTGTLTKSRPTPKPRQRPSLPPPQPPTVPPTVPQPLEQGLLDGLSPGESMSTDFFSLEIPSINVNLDSLLDEFRVPCRSSLAAISSPEGESVSEEEGQSTTL</sequence>
<dbReference type="PROSITE" id="PS50238">
    <property type="entry name" value="RHOGAP"/>
    <property type="match status" value="1"/>
</dbReference>
<protein>
    <submittedName>
        <fullName evidence="6">Rho GTPase-activating protein 44</fullName>
    </submittedName>
</protein>
<dbReference type="GO" id="GO:0007165">
    <property type="term" value="P:signal transduction"/>
    <property type="evidence" value="ECO:0007669"/>
    <property type="project" value="InterPro"/>
</dbReference>
<dbReference type="PROSITE" id="PS51021">
    <property type="entry name" value="BAR"/>
    <property type="match status" value="1"/>
</dbReference>
<dbReference type="GO" id="GO:0005737">
    <property type="term" value="C:cytoplasm"/>
    <property type="evidence" value="ECO:0007669"/>
    <property type="project" value="InterPro"/>
</dbReference>
<accession>A0A3N0Z552</accession>
<evidence type="ECO:0000256" key="3">
    <source>
        <dbReference type="SAM" id="MobiDB-lite"/>
    </source>
</evidence>
<feature type="compositionally biased region" description="Polar residues" evidence="3">
    <location>
        <begin position="882"/>
        <end position="897"/>
    </location>
</feature>
<feature type="region of interest" description="Disordered" evidence="3">
    <location>
        <begin position="223"/>
        <end position="250"/>
    </location>
</feature>
<dbReference type="InterPro" id="IPR000198">
    <property type="entry name" value="RhoGAP_dom"/>
</dbReference>
<evidence type="ECO:0000259" key="4">
    <source>
        <dbReference type="PROSITE" id="PS50238"/>
    </source>
</evidence>
<dbReference type="AlphaFoldDB" id="A0A3N0Z552"/>
<keyword evidence="1" id="KW-0343">GTPase activation</keyword>
<dbReference type="Proteomes" id="UP000281406">
    <property type="component" value="Unassembled WGS sequence"/>
</dbReference>
<dbReference type="GO" id="GO:0043197">
    <property type="term" value="C:dendritic spine"/>
    <property type="evidence" value="ECO:0007669"/>
    <property type="project" value="TreeGrafter"/>
</dbReference>
<dbReference type="FunFam" id="1.20.1270.60:FF:000018">
    <property type="entry name" value="Rho GTPase activating protein 44"/>
    <property type="match status" value="1"/>
</dbReference>
<dbReference type="Pfam" id="PF03114">
    <property type="entry name" value="BAR"/>
    <property type="match status" value="1"/>
</dbReference>
<feature type="domain" description="BAR" evidence="5">
    <location>
        <begin position="76"/>
        <end position="316"/>
    </location>
</feature>
<dbReference type="GO" id="GO:0035021">
    <property type="term" value="P:negative regulation of Rac protein signal transduction"/>
    <property type="evidence" value="ECO:0007669"/>
    <property type="project" value="TreeGrafter"/>
</dbReference>
<dbReference type="PANTHER" id="PTHR14130:SF13">
    <property type="entry name" value="RHO GTPASE-ACTIVATING PROTEIN 44"/>
    <property type="match status" value="1"/>
</dbReference>
<feature type="region of interest" description="Disordered" evidence="3">
    <location>
        <begin position="970"/>
        <end position="990"/>
    </location>
</feature>
<dbReference type="GO" id="GO:0005096">
    <property type="term" value="F:GTPase activator activity"/>
    <property type="evidence" value="ECO:0007669"/>
    <property type="project" value="UniProtKB-KW"/>
</dbReference>
<feature type="region of interest" description="Disordered" evidence="3">
    <location>
        <begin position="504"/>
        <end position="534"/>
    </location>
</feature>
<evidence type="ECO:0000259" key="5">
    <source>
        <dbReference type="PROSITE" id="PS51021"/>
    </source>
</evidence>
<feature type="compositionally biased region" description="Polar residues" evidence="3">
    <location>
        <begin position="793"/>
        <end position="803"/>
    </location>
</feature>
<dbReference type="Gene3D" id="1.20.1270.60">
    <property type="entry name" value="Arfaptin homology (AH) domain/BAR domain"/>
    <property type="match status" value="1"/>
</dbReference>
<feature type="compositionally biased region" description="Pro residues" evidence="3">
    <location>
        <begin position="740"/>
        <end position="751"/>
    </location>
</feature>
<dbReference type="Gene3D" id="1.10.555.10">
    <property type="entry name" value="Rho GTPase activation protein"/>
    <property type="match status" value="2"/>
</dbReference>
<dbReference type="InterPro" id="IPR008936">
    <property type="entry name" value="Rho_GTPase_activation_prot"/>
</dbReference>
<dbReference type="GO" id="GO:0098886">
    <property type="term" value="P:modification of dendritic spine"/>
    <property type="evidence" value="ECO:0007669"/>
    <property type="project" value="TreeGrafter"/>
</dbReference>
<dbReference type="SMART" id="SM00721">
    <property type="entry name" value="BAR"/>
    <property type="match status" value="1"/>
</dbReference>
<keyword evidence="2" id="KW-0597">Phosphoprotein</keyword>
<evidence type="ECO:0000256" key="2">
    <source>
        <dbReference type="ARBA" id="ARBA00022553"/>
    </source>
</evidence>
<feature type="region of interest" description="Disordered" evidence="3">
    <location>
        <begin position="734"/>
        <end position="940"/>
    </location>
</feature>
<dbReference type="GO" id="GO:0061001">
    <property type="term" value="P:regulation of dendritic spine morphogenesis"/>
    <property type="evidence" value="ECO:0007669"/>
    <property type="project" value="TreeGrafter"/>
</dbReference>
<dbReference type="SMART" id="SM00324">
    <property type="entry name" value="RhoGAP"/>
    <property type="match status" value="1"/>
</dbReference>
<dbReference type="InterPro" id="IPR047165">
    <property type="entry name" value="RHG17/44/SH3BP1-like"/>
</dbReference>
<evidence type="ECO:0000313" key="7">
    <source>
        <dbReference type="Proteomes" id="UP000281406"/>
    </source>
</evidence>
<feature type="compositionally biased region" description="Low complexity" evidence="3">
    <location>
        <begin position="224"/>
        <end position="238"/>
    </location>
</feature>
<gene>
    <name evidence="6" type="ORF">DPX16_8040</name>
</gene>
<dbReference type="GO" id="GO:0032956">
    <property type="term" value="P:regulation of actin cytoskeleton organization"/>
    <property type="evidence" value="ECO:0007669"/>
    <property type="project" value="TreeGrafter"/>
</dbReference>
<proteinExistence type="predicted"/>
<dbReference type="OrthoDB" id="19923at2759"/>
<dbReference type="SUPFAM" id="SSF103657">
    <property type="entry name" value="BAR/IMD domain-like"/>
    <property type="match status" value="1"/>
</dbReference>
<dbReference type="GO" id="GO:0031256">
    <property type="term" value="C:leading edge membrane"/>
    <property type="evidence" value="ECO:0007669"/>
    <property type="project" value="TreeGrafter"/>
</dbReference>
<feature type="compositionally biased region" description="Low complexity" evidence="3">
    <location>
        <begin position="705"/>
        <end position="718"/>
    </location>
</feature>
<feature type="compositionally biased region" description="Polar residues" evidence="3">
    <location>
        <begin position="586"/>
        <end position="597"/>
    </location>
</feature>
<comment type="caution">
    <text evidence="6">The sequence shown here is derived from an EMBL/GenBank/DDBJ whole genome shotgun (WGS) entry which is preliminary data.</text>
</comment>
<name>A0A3N0Z552_ANAGA</name>
<evidence type="ECO:0000313" key="6">
    <source>
        <dbReference type="EMBL" id="ROL53098.1"/>
    </source>
</evidence>
<feature type="compositionally biased region" description="Basic and acidic residues" evidence="3">
    <location>
        <begin position="519"/>
        <end position="530"/>
    </location>
</feature>
<evidence type="ECO:0000256" key="1">
    <source>
        <dbReference type="ARBA" id="ARBA00022468"/>
    </source>
</evidence>
<feature type="region of interest" description="Disordered" evidence="3">
    <location>
        <begin position="586"/>
        <end position="664"/>
    </location>
</feature>
<dbReference type="PANTHER" id="PTHR14130">
    <property type="entry name" value="3BP-1 RELATED RHOGAP"/>
    <property type="match status" value="1"/>
</dbReference>
<dbReference type="GO" id="GO:0048786">
    <property type="term" value="C:presynaptic active zone"/>
    <property type="evidence" value="ECO:0007669"/>
    <property type="project" value="TreeGrafter"/>
</dbReference>
<feature type="compositionally biased region" description="Pro residues" evidence="3">
    <location>
        <begin position="907"/>
        <end position="921"/>
    </location>
</feature>
<dbReference type="InterPro" id="IPR004148">
    <property type="entry name" value="BAR_dom"/>
</dbReference>
<keyword evidence="7" id="KW-1185">Reference proteome</keyword>